<comment type="caution">
    <text evidence="3">The sequence shown here is derived from an EMBL/GenBank/DDBJ whole genome shotgun (WGS) entry which is preliminary data.</text>
</comment>
<accession>A0A830BT54</accession>
<feature type="transmembrane region" description="Helical" evidence="1">
    <location>
        <begin position="6"/>
        <end position="25"/>
    </location>
</feature>
<reference evidence="3" key="1">
    <citation type="submission" date="2020-07" db="EMBL/GenBank/DDBJ databases">
        <title>Ethylene signaling mediates host invasion by parasitic plants.</title>
        <authorList>
            <person name="Yoshida S."/>
        </authorList>
    </citation>
    <scope>NUCLEOTIDE SEQUENCE</scope>
    <source>
        <strain evidence="3">Okayama</strain>
    </source>
</reference>
<evidence type="ECO:0000256" key="1">
    <source>
        <dbReference type="SAM" id="Phobius"/>
    </source>
</evidence>
<dbReference type="EMBL" id="BMAC01000102">
    <property type="protein sequence ID" value="GFP85271.1"/>
    <property type="molecule type" value="Genomic_DNA"/>
</dbReference>
<dbReference type="Proteomes" id="UP000653305">
    <property type="component" value="Unassembled WGS sequence"/>
</dbReference>
<keyword evidence="4" id="KW-1185">Reference proteome</keyword>
<name>A0A830BT54_9LAMI</name>
<keyword evidence="1" id="KW-0812">Transmembrane</keyword>
<keyword evidence="1" id="KW-1133">Transmembrane helix</keyword>
<dbReference type="InterPro" id="IPR056633">
    <property type="entry name" value="DUF7731"/>
</dbReference>
<protein>
    <recommendedName>
        <fullName evidence="2">DUF7731 domain-containing protein</fullName>
    </recommendedName>
</protein>
<gene>
    <name evidence="3" type="ORF">PHJA_000670800</name>
</gene>
<dbReference type="PANTHER" id="PTHR34366">
    <property type="entry name" value="OS07G0289901 PROTEIN-RELATED"/>
    <property type="match status" value="1"/>
</dbReference>
<proteinExistence type="predicted"/>
<dbReference type="AlphaFoldDB" id="A0A830BT54"/>
<evidence type="ECO:0000313" key="4">
    <source>
        <dbReference type="Proteomes" id="UP000653305"/>
    </source>
</evidence>
<organism evidence="3 4">
    <name type="scientific">Phtheirospermum japonicum</name>
    <dbReference type="NCBI Taxonomy" id="374723"/>
    <lineage>
        <taxon>Eukaryota</taxon>
        <taxon>Viridiplantae</taxon>
        <taxon>Streptophyta</taxon>
        <taxon>Embryophyta</taxon>
        <taxon>Tracheophyta</taxon>
        <taxon>Spermatophyta</taxon>
        <taxon>Magnoliopsida</taxon>
        <taxon>eudicotyledons</taxon>
        <taxon>Gunneridae</taxon>
        <taxon>Pentapetalae</taxon>
        <taxon>asterids</taxon>
        <taxon>lamiids</taxon>
        <taxon>Lamiales</taxon>
        <taxon>Orobanchaceae</taxon>
        <taxon>Orobanchaceae incertae sedis</taxon>
        <taxon>Phtheirospermum</taxon>
    </lineage>
</organism>
<evidence type="ECO:0000259" key="2">
    <source>
        <dbReference type="Pfam" id="PF24865"/>
    </source>
</evidence>
<dbReference type="Pfam" id="PF24865">
    <property type="entry name" value="DUF7731"/>
    <property type="match status" value="1"/>
</dbReference>
<keyword evidence="1" id="KW-0472">Membrane</keyword>
<dbReference type="PANTHER" id="PTHR34366:SF2">
    <property type="entry name" value="OS07G0289901 PROTEIN"/>
    <property type="match status" value="1"/>
</dbReference>
<evidence type="ECO:0000313" key="3">
    <source>
        <dbReference type="EMBL" id="GFP85271.1"/>
    </source>
</evidence>
<sequence>MATLDFPRHWLLIVSTVIYIFLSTWKFGNAYNYPHLGAASVLTNEYVPKAEAEGDGEHYYPQTGLVFDKALECLDDRNIYISCEEAYRLTQKGELNVPPEYAEQYCNGPCERETQLVLDCIDGILKYFVFYNKATLRDVRETVEDGCSYGPKRGDNIYAF</sequence>
<dbReference type="OrthoDB" id="1843925at2759"/>
<feature type="domain" description="DUF7731" evidence="2">
    <location>
        <begin position="66"/>
        <end position="155"/>
    </location>
</feature>